<dbReference type="OrthoDB" id="4764165at2"/>
<dbReference type="Proteomes" id="UP000430146">
    <property type="component" value="Unassembled WGS sequence"/>
</dbReference>
<reference evidence="2 3" key="1">
    <citation type="submission" date="2019-11" db="EMBL/GenBank/DDBJ databases">
        <authorList>
            <person name="Holert J."/>
        </authorList>
    </citation>
    <scope>NUCLEOTIDE SEQUENCE [LARGE SCALE GENOMIC DNA]</scope>
    <source>
        <strain evidence="2">BC8_1</strain>
    </source>
</reference>
<feature type="region of interest" description="Disordered" evidence="1">
    <location>
        <begin position="1"/>
        <end position="31"/>
    </location>
</feature>
<dbReference type="EMBL" id="CACSIP010000025">
    <property type="protein sequence ID" value="CAA0126483.1"/>
    <property type="molecule type" value="Genomic_DNA"/>
</dbReference>
<protein>
    <submittedName>
        <fullName evidence="2">Uncharacterized protein</fullName>
    </submittedName>
</protein>
<evidence type="ECO:0000256" key="1">
    <source>
        <dbReference type="SAM" id="MobiDB-lite"/>
    </source>
</evidence>
<keyword evidence="3" id="KW-1185">Reference proteome</keyword>
<organism evidence="2 3">
    <name type="scientific">Mycolicibacterium vanbaalenii</name>
    <name type="common">Mycobacterium vanbaalenii</name>
    <dbReference type="NCBI Taxonomy" id="110539"/>
    <lineage>
        <taxon>Bacteria</taxon>
        <taxon>Bacillati</taxon>
        <taxon>Actinomycetota</taxon>
        <taxon>Actinomycetes</taxon>
        <taxon>Mycobacteriales</taxon>
        <taxon>Mycobacteriaceae</taxon>
        <taxon>Mycolicibacterium</taxon>
    </lineage>
</organism>
<dbReference type="AlphaFoldDB" id="A0A5S9R2C4"/>
<name>A0A5S9R2C4_MYCVN</name>
<evidence type="ECO:0000313" key="3">
    <source>
        <dbReference type="Proteomes" id="UP000430146"/>
    </source>
</evidence>
<accession>A0A5S9R2C4</accession>
<dbReference type="RefSeq" id="WP_159232385.1">
    <property type="nucleotide sequence ID" value="NZ_CACSIP010000025.1"/>
</dbReference>
<evidence type="ECO:0000313" key="2">
    <source>
        <dbReference type="EMBL" id="CAA0126483.1"/>
    </source>
</evidence>
<sequence length="85" mass="9449">MGFDVATKKPGRKVYGPTGIKHGSEQRRSTQFIRKRLTESEKELIRRLAQHRGVSEADLLAPHVEKLLNEAKLLQTAESPLAATG</sequence>
<proteinExistence type="predicted"/>
<gene>
    <name evidence="2" type="ORF">AELLOGFF_04804</name>
</gene>